<proteinExistence type="predicted"/>
<sequence>MPPKAFGDVPPEIVDLIVRQLAAQYDKRSLVNLACANKSLAAFCLPLAKSLRSQTATIKLDWGWSRFDVTRRVRDYICHQREKRRSLDDVHRLVVKTTRDRFLSPRDEFYNPENWKSLINSLVAVIPTLDEFRYENCLGLRVPSFVCDAIQQYHPHCTMFLKMDHWSRSHSTLRGPEEFTVVTSPDVPGTGVKYAASWKHDWIETSGDLIFSVFEPDAFFQRTRYTSHCIGDGANWFKARFERRDAVLPRETLQCIDLRSSDGLTAESLLAWDTITDFSMLQALYLGAPKEHQIFGHWAVNLRFPSLKFLRLKVPSDLPAPHYTAVESFLCSLPLLSQLYLESWCSADLISSFVMRRGQQLARLSIASPFGYYLAENHLLTIAQHCPLLEYLAVSVRRSQGDIEEVACYKVLATIRHLKHLDFTLDVTDGLIQRREPDGPEPPPDPSFDQFDQEFYGEALSDVNQGVRNGHIRRLLINAAVDRDLALSIFHTIAPTNQPRELASLSQMNIRVTPPWQQWGIFAPSWHIQCDRTFKLPRIDVNELTYNEQEQRRREPLSPALEEIFYRIWPSHRPRKRKTSKKLNQKREKERMMEATNAWSRHWHSFPLYTGNEQENALAGR</sequence>
<reference evidence="1" key="2">
    <citation type="submission" date="2020-02" db="EMBL/GenBank/DDBJ databases">
        <authorList>
            <person name="Gilchrist C.L.M."/>
            <person name="Chooi Y.-H."/>
        </authorList>
    </citation>
    <scope>NUCLEOTIDE SEQUENCE</scope>
    <source>
        <strain evidence="1">MST-FP2251</strain>
    </source>
</reference>
<keyword evidence="2" id="KW-1185">Reference proteome</keyword>
<dbReference type="EMBL" id="VCAU01000008">
    <property type="protein sequence ID" value="KAF9893194.1"/>
    <property type="molecule type" value="Genomic_DNA"/>
</dbReference>
<comment type="caution">
    <text evidence="1">The sequence shown here is derived from an EMBL/GenBank/DDBJ whole genome shotgun (WGS) entry which is preliminary data.</text>
</comment>
<evidence type="ECO:0000313" key="1">
    <source>
        <dbReference type="EMBL" id="KAF9893194.1"/>
    </source>
</evidence>
<accession>A0AAD4CUY0</accession>
<reference evidence="1" key="1">
    <citation type="journal article" date="2019" name="Beilstein J. Org. Chem.">
        <title>Nanangenines: drimane sesquiterpenoids as the dominant metabolite cohort of a novel Australian fungus, Aspergillus nanangensis.</title>
        <authorList>
            <person name="Lacey H.J."/>
            <person name="Gilchrist C.L.M."/>
            <person name="Crombie A."/>
            <person name="Kalaitzis J.A."/>
            <person name="Vuong D."/>
            <person name="Rutledge P.J."/>
            <person name="Turner P."/>
            <person name="Pitt J.I."/>
            <person name="Lacey E."/>
            <person name="Chooi Y.H."/>
            <person name="Piggott A.M."/>
        </authorList>
    </citation>
    <scope>NUCLEOTIDE SEQUENCE</scope>
    <source>
        <strain evidence="1">MST-FP2251</strain>
    </source>
</reference>
<dbReference type="Gene3D" id="3.80.10.10">
    <property type="entry name" value="Ribonuclease Inhibitor"/>
    <property type="match status" value="1"/>
</dbReference>
<dbReference type="InterPro" id="IPR032675">
    <property type="entry name" value="LRR_dom_sf"/>
</dbReference>
<gene>
    <name evidence="1" type="ORF">FE257_011617</name>
</gene>
<dbReference type="AlphaFoldDB" id="A0AAD4CUY0"/>
<organism evidence="1 2">
    <name type="scientific">Aspergillus nanangensis</name>
    <dbReference type="NCBI Taxonomy" id="2582783"/>
    <lineage>
        <taxon>Eukaryota</taxon>
        <taxon>Fungi</taxon>
        <taxon>Dikarya</taxon>
        <taxon>Ascomycota</taxon>
        <taxon>Pezizomycotina</taxon>
        <taxon>Eurotiomycetes</taxon>
        <taxon>Eurotiomycetidae</taxon>
        <taxon>Eurotiales</taxon>
        <taxon>Aspergillaceae</taxon>
        <taxon>Aspergillus</taxon>
        <taxon>Aspergillus subgen. Circumdati</taxon>
    </lineage>
</organism>
<evidence type="ECO:0000313" key="2">
    <source>
        <dbReference type="Proteomes" id="UP001194746"/>
    </source>
</evidence>
<name>A0AAD4CUY0_ASPNN</name>
<dbReference type="Proteomes" id="UP001194746">
    <property type="component" value="Unassembled WGS sequence"/>
</dbReference>
<dbReference type="SUPFAM" id="SSF52047">
    <property type="entry name" value="RNI-like"/>
    <property type="match status" value="1"/>
</dbReference>
<protein>
    <submittedName>
        <fullName evidence="1">Uncharacterized protein</fullName>
    </submittedName>
</protein>